<proteinExistence type="predicted"/>
<reference evidence="1 2" key="1">
    <citation type="journal article" date="2017" name="Int. J. Parasitol.">
        <title>The genome of the protozoan parasite Cystoisospora suis and a reverse vaccinology approach to identify vaccine candidates.</title>
        <authorList>
            <person name="Palmieri N."/>
            <person name="Shrestha A."/>
            <person name="Ruttkowski B."/>
            <person name="Beck T."/>
            <person name="Vogl C."/>
            <person name="Tomley F."/>
            <person name="Blake D.P."/>
            <person name="Joachim A."/>
        </authorList>
    </citation>
    <scope>NUCLEOTIDE SEQUENCE [LARGE SCALE GENOMIC DNA]</scope>
    <source>
        <strain evidence="1 2">Wien I</strain>
    </source>
</reference>
<dbReference type="RefSeq" id="XP_067926544.1">
    <property type="nucleotide sequence ID" value="XM_068061483.1"/>
</dbReference>
<name>A0A2C6LCZ2_9APIC</name>
<dbReference type="VEuPathDB" id="ToxoDB:CSUI_001277"/>
<sequence>MQTIFFERWIAAFRVIPPMSESMEALNPKKALAGWSSFVLSRSGPATPSFKSLSARGAAPCSTALRLSAPRIFLMSSSISCAGHEASLSVGVTSDCTAGNIRMWQHEYWLLRNRFFGRYSDRLTDGDTTGREVSGLSSYMCLGCFPGPEILLETSERKSE</sequence>
<dbReference type="GeneID" id="94424694"/>
<gene>
    <name evidence="1" type="ORF">CSUI_001277</name>
</gene>
<accession>A0A2C6LCZ2</accession>
<organism evidence="1 2">
    <name type="scientific">Cystoisospora suis</name>
    <dbReference type="NCBI Taxonomy" id="483139"/>
    <lineage>
        <taxon>Eukaryota</taxon>
        <taxon>Sar</taxon>
        <taxon>Alveolata</taxon>
        <taxon>Apicomplexa</taxon>
        <taxon>Conoidasida</taxon>
        <taxon>Coccidia</taxon>
        <taxon>Eucoccidiorida</taxon>
        <taxon>Eimeriorina</taxon>
        <taxon>Sarcocystidae</taxon>
        <taxon>Cystoisospora</taxon>
    </lineage>
</organism>
<dbReference type="Proteomes" id="UP000221165">
    <property type="component" value="Unassembled WGS sequence"/>
</dbReference>
<keyword evidence="2" id="KW-1185">Reference proteome</keyword>
<evidence type="ECO:0000313" key="1">
    <source>
        <dbReference type="EMBL" id="PHJ24872.1"/>
    </source>
</evidence>
<comment type="caution">
    <text evidence="1">The sequence shown here is derived from an EMBL/GenBank/DDBJ whole genome shotgun (WGS) entry which is preliminary data.</text>
</comment>
<dbReference type="EMBL" id="MIGC01000501">
    <property type="protein sequence ID" value="PHJ24872.1"/>
    <property type="molecule type" value="Genomic_DNA"/>
</dbReference>
<evidence type="ECO:0000313" key="2">
    <source>
        <dbReference type="Proteomes" id="UP000221165"/>
    </source>
</evidence>
<dbReference type="AlphaFoldDB" id="A0A2C6LCZ2"/>
<protein>
    <submittedName>
        <fullName evidence="1">Uncharacterized protein</fullName>
    </submittedName>
</protein>